<sequence length="163" mass="18885">MIFDTLTMYEQELVLRGFDGMTLENQNKLISHVATKLGMSLIQVRAEHILTHHKNIKISMINESCEIAISQGFTSTNGHKYRLNQDDQINFLGMKNRVDDKPEMLEVMWKSEDAGYIAHTRAEWLKVQEEAFDHKLTQLMKYNEKFTAISTATDHPIIVATKW</sequence>
<dbReference type="Pfam" id="PF14301">
    <property type="entry name" value="DUF4376"/>
    <property type="match status" value="1"/>
</dbReference>
<reference evidence="2 3" key="1">
    <citation type="submission" date="2021-10" db="EMBL/GenBank/DDBJ databases">
        <authorList>
            <person name="Lavering E.D."/>
            <person name="James R."/>
            <person name="Fairhom J.D."/>
            <person name="Ogilvie B.H."/>
            <person name="Thurgood T.L."/>
            <person name="Robison R.A."/>
            <person name="Grose J.H."/>
        </authorList>
    </citation>
    <scope>NUCLEOTIDE SEQUENCE [LARGE SCALE GENOMIC DNA]</scope>
</reference>
<accession>A0AAE8YPE5</accession>
<organism evidence="2 3">
    <name type="scientific">Bacillus phage vB_BanS_Chewbecca</name>
    <dbReference type="NCBI Taxonomy" id="2894786"/>
    <lineage>
        <taxon>Viruses</taxon>
        <taxon>Duplodnaviria</taxon>
        <taxon>Heunggongvirae</taxon>
        <taxon>Uroviricota</taxon>
        <taxon>Caudoviricetes</taxon>
        <taxon>Joanripponvirinae</taxon>
        <taxon>Tsamsavirus</taxon>
        <taxon>Tsamsavirus chewbecca</taxon>
    </lineage>
</organism>
<gene>
    <name evidence="2" type="ORF">CHEWBECCA_181</name>
</gene>
<evidence type="ECO:0000313" key="3">
    <source>
        <dbReference type="Proteomes" id="UP000827751"/>
    </source>
</evidence>
<dbReference type="EMBL" id="OK499972">
    <property type="protein sequence ID" value="UGO46264.1"/>
    <property type="molecule type" value="Genomic_DNA"/>
</dbReference>
<keyword evidence="3" id="KW-1185">Reference proteome</keyword>
<evidence type="ECO:0000313" key="2">
    <source>
        <dbReference type="EMBL" id="UGO46264.1"/>
    </source>
</evidence>
<feature type="domain" description="DUF4376" evidence="1">
    <location>
        <begin position="53"/>
        <end position="154"/>
    </location>
</feature>
<proteinExistence type="predicted"/>
<dbReference type="InterPro" id="IPR025484">
    <property type="entry name" value="DUF4376"/>
</dbReference>
<protein>
    <recommendedName>
        <fullName evidence="1">DUF4376 domain-containing protein</fullName>
    </recommendedName>
</protein>
<dbReference type="Proteomes" id="UP000827751">
    <property type="component" value="Segment"/>
</dbReference>
<evidence type="ECO:0000259" key="1">
    <source>
        <dbReference type="Pfam" id="PF14301"/>
    </source>
</evidence>
<name>A0AAE8YPE5_9CAUD</name>